<dbReference type="EMBL" id="FUXB01000009">
    <property type="protein sequence ID" value="SJZ99579.1"/>
    <property type="molecule type" value="Genomic_DNA"/>
</dbReference>
<dbReference type="AlphaFoldDB" id="A0A1T4Q794"/>
<evidence type="ECO:0000313" key="2">
    <source>
        <dbReference type="Proteomes" id="UP000190834"/>
    </source>
</evidence>
<protein>
    <submittedName>
        <fullName evidence="1">Uncharacterized protein</fullName>
    </submittedName>
</protein>
<organism evidence="1 2">
    <name type="scientific">Vibrio cincinnatiensis DSM 19608</name>
    <dbReference type="NCBI Taxonomy" id="1123491"/>
    <lineage>
        <taxon>Bacteria</taxon>
        <taxon>Pseudomonadati</taxon>
        <taxon>Pseudomonadota</taxon>
        <taxon>Gammaproteobacteria</taxon>
        <taxon>Vibrionales</taxon>
        <taxon>Vibrionaceae</taxon>
        <taxon>Vibrio</taxon>
    </lineage>
</organism>
<dbReference type="OrthoDB" id="5899368at2"/>
<reference evidence="2" key="1">
    <citation type="submission" date="2017-02" db="EMBL/GenBank/DDBJ databases">
        <authorList>
            <person name="Varghese N."/>
            <person name="Submissions S."/>
        </authorList>
    </citation>
    <scope>NUCLEOTIDE SEQUENCE [LARGE SCALE GENOMIC DNA]</scope>
    <source>
        <strain evidence="2">DSM 19608</strain>
    </source>
</reference>
<sequence length="164" mass="19019">MNLKQCWNHYLKAEQLLAQGHWPEAHYLLTDVLHHLPKHLYDAAHSEQIRPCQLICLITGLKESAVYQSDILCTMGQDKHAYQALNQAYALLQFISIENTELIQSVAKVLSQHSHDLLEQIHLFCHNQRSASWLLEYQNVEKAHQYFTQLKYSQGQPCDTPVLN</sequence>
<accession>A0A1T4Q794</accession>
<proteinExistence type="predicted"/>
<gene>
    <name evidence="1" type="ORF">SAMN02745782_02027</name>
</gene>
<name>A0A1T4Q794_VIBCI</name>
<dbReference type="GeneID" id="70581503"/>
<keyword evidence="2" id="KW-1185">Reference proteome</keyword>
<evidence type="ECO:0000313" key="1">
    <source>
        <dbReference type="EMBL" id="SJZ99579.1"/>
    </source>
</evidence>
<dbReference type="Proteomes" id="UP000190834">
    <property type="component" value="Unassembled WGS sequence"/>
</dbReference>
<dbReference type="RefSeq" id="WP_078926402.1">
    <property type="nucleotide sequence ID" value="NZ_FUXB01000009.1"/>
</dbReference>